<dbReference type="EMBL" id="FLUM01000001">
    <property type="protein sequence ID" value="SBV97914.1"/>
    <property type="molecule type" value="Genomic_DNA"/>
</dbReference>
<dbReference type="SUPFAM" id="SSF56091">
    <property type="entry name" value="DNA ligase/mRNA capping enzyme, catalytic domain"/>
    <property type="match status" value="1"/>
</dbReference>
<gene>
    <name evidence="2" type="ORF">KL86DYS1_12034</name>
</gene>
<dbReference type="Gene3D" id="3.30.470.30">
    <property type="entry name" value="DNA ligase/mRNA capping enzyme"/>
    <property type="match status" value="1"/>
</dbReference>
<dbReference type="Pfam" id="PF09414">
    <property type="entry name" value="RNA_ligase"/>
    <property type="match status" value="1"/>
</dbReference>
<name>A0A212JEQ8_9BACT</name>
<protein>
    <recommendedName>
        <fullName evidence="1">RNA ligase domain-containing protein</fullName>
    </recommendedName>
</protein>
<feature type="domain" description="RNA ligase" evidence="1">
    <location>
        <begin position="38"/>
        <end position="205"/>
    </location>
</feature>
<reference evidence="2" key="1">
    <citation type="submission" date="2016-04" db="EMBL/GenBank/DDBJ databases">
        <authorList>
            <person name="Evans L.H."/>
            <person name="Alamgir A."/>
            <person name="Owens N."/>
            <person name="Weber N.D."/>
            <person name="Virtaneva K."/>
            <person name="Barbian K."/>
            <person name="Babar A."/>
            <person name="Rosenke K."/>
        </authorList>
    </citation>
    <scope>NUCLEOTIDE SEQUENCE</scope>
    <source>
        <strain evidence="2">86-1</strain>
    </source>
</reference>
<dbReference type="PANTHER" id="PTHR43883:SF1">
    <property type="entry name" value="GLUCONOKINASE"/>
    <property type="match status" value="1"/>
</dbReference>
<sequence>MLSQKYGRTYHFPFSPGTTSDDRINHTYRDDIQQIKILVHTEKLDGENNCLNRFGVFARSHAAPTTSPWTNQLRERWELIKRDLGDIELFGENLYAIHSIEYKRIESYYYVFAVRCLDKWLSWDEVKFYAAMFDFPTVPELDIQQVKSLPDNRLEQQILAWAQLPSVFGSIDTQTGEDCTREGIVTRNAGEYLIGDFSHNVFKYVRKGHVKTGEHWTRNWKRARLVWERLVINK</sequence>
<organism evidence="2">
    <name type="scientific">uncultured Dysgonomonas sp</name>
    <dbReference type="NCBI Taxonomy" id="206096"/>
    <lineage>
        <taxon>Bacteria</taxon>
        <taxon>Pseudomonadati</taxon>
        <taxon>Bacteroidota</taxon>
        <taxon>Bacteroidia</taxon>
        <taxon>Bacteroidales</taxon>
        <taxon>Dysgonomonadaceae</taxon>
        <taxon>Dysgonomonas</taxon>
        <taxon>environmental samples</taxon>
    </lineage>
</organism>
<dbReference type="InterPro" id="IPR052732">
    <property type="entry name" value="Cell-binding_unc_protein"/>
</dbReference>
<evidence type="ECO:0000313" key="2">
    <source>
        <dbReference type="EMBL" id="SBV97914.1"/>
    </source>
</evidence>
<proteinExistence type="predicted"/>
<dbReference type="AlphaFoldDB" id="A0A212JEQ8"/>
<dbReference type="InterPro" id="IPR021122">
    <property type="entry name" value="RNA_ligase_dom_REL/Rnl2"/>
</dbReference>
<accession>A0A212JEQ8</accession>
<dbReference type="RefSeq" id="WP_296940505.1">
    <property type="nucleotide sequence ID" value="NZ_LT599032.1"/>
</dbReference>
<dbReference type="PANTHER" id="PTHR43883">
    <property type="entry name" value="SLR0207 PROTEIN"/>
    <property type="match status" value="1"/>
</dbReference>
<evidence type="ECO:0000259" key="1">
    <source>
        <dbReference type="Pfam" id="PF09414"/>
    </source>
</evidence>